<evidence type="ECO:0000256" key="4">
    <source>
        <dbReference type="ARBA" id="ARBA00022777"/>
    </source>
</evidence>
<keyword evidence="4 5" id="KW-0418">Kinase</keyword>
<evidence type="ECO:0000313" key="8">
    <source>
        <dbReference type="Proteomes" id="UP000241890"/>
    </source>
</evidence>
<keyword evidence="2" id="KW-0677">Repeat</keyword>
<dbReference type="Pfam" id="PF02493">
    <property type="entry name" value="MORN"/>
    <property type="match status" value="4"/>
</dbReference>
<sequence>MAKVQSVQYLDGEEEVETAVTRGGRAKVVFTNGDEFEGDFGEDLLKAEGVYRFASGARYEGAYAKGVKEGQGLYTYPNGDTFEGTWVGGKKNGPGVEVFGNGDKFEGAWADDMRDGDGVYTYASGAKLSGTWRHGEIVDAAWEHGSKRMSARSVLRKLNKHVSKRFSRRGAAAEAQDQEQDQDQDQDDNVGPLGVIISGAPASGKGTQCEYIREAFGLVHLSTGDMLRAAVAAGTELGKKAKALMESGQLVPDDVVIGAVKERLAQDDVQQNGFLLDGFPRTAAQAAALDELGVNVHIFIILNVPDEALVARVVGRRIDPETGNSYHVEFNPPPPEIEERVVQRADDTEEKVKVRVKAFHKNIDSIRAFYEAVTVEVDGMQTKDEVWADVEMALAAARDDLAVALQDAE</sequence>
<proteinExistence type="inferred from homology"/>
<dbReference type="SUPFAM" id="SSF52540">
    <property type="entry name" value="P-loop containing nucleoside triphosphate hydrolases"/>
    <property type="match status" value="1"/>
</dbReference>
<dbReference type="CDD" id="cd01428">
    <property type="entry name" value="ADK"/>
    <property type="match status" value="1"/>
</dbReference>
<dbReference type="SMART" id="SM00698">
    <property type="entry name" value="MORN"/>
    <property type="match status" value="3"/>
</dbReference>
<evidence type="ECO:0000256" key="2">
    <source>
        <dbReference type="ARBA" id="ARBA00022737"/>
    </source>
</evidence>
<dbReference type="InterPro" id="IPR000850">
    <property type="entry name" value="Adenylat/UMP-CMP_kin"/>
</dbReference>
<dbReference type="InterPro" id="IPR027417">
    <property type="entry name" value="P-loop_NTPase"/>
</dbReference>
<evidence type="ECO:0000256" key="1">
    <source>
        <dbReference type="ARBA" id="ARBA00022679"/>
    </source>
</evidence>
<feature type="region of interest" description="Disordered" evidence="6">
    <location>
        <begin position="166"/>
        <end position="194"/>
    </location>
</feature>
<dbReference type="EMBL" id="BEYU01000087">
    <property type="protein sequence ID" value="GBG30984.1"/>
    <property type="molecule type" value="Genomic_DNA"/>
</dbReference>
<dbReference type="Proteomes" id="UP000241890">
    <property type="component" value="Unassembled WGS sequence"/>
</dbReference>
<reference evidence="7 8" key="1">
    <citation type="submission" date="2017-12" db="EMBL/GenBank/DDBJ databases">
        <title>Sequencing, de novo assembly and annotation of complete genome of a new Thraustochytrid species, strain FCC1311.</title>
        <authorList>
            <person name="Sedici K."/>
            <person name="Godart F."/>
            <person name="Aiese Cigliano R."/>
            <person name="Sanseverino W."/>
            <person name="Barakat M."/>
            <person name="Ortet P."/>
            <person name="Marechal E."/>
            <person name="Cagnac O."/>
            <person name="Amato A."/>
        </authorList>
    </citation>
    <scope>NUCLEOTIDE SEQUENCE [LARGE SCALE GENOMIC DNA]</scope>
</reference>
<keyword evidence="1 5" id="KW-0808">Transferase</keyword>
<dbReference type="HAMAP" id="MF_00235">
    <property type="entry name" value="Adenylate_kinase_Adk"/>
    <property type="match status" value="1"/>
</dbReference>
<dbReference type="Gene3D" id="2.20.110.10">
    <property type="entry name" value="Histone H3 K4-specific methyltransferase SET7/9 N-terminal domain"/>
    <property type="match status" value="2"/>
</dbReference>
<dbReference type="OrthoDB" id="439792at2759"/>
<dbReference type="PROSITE" id="PS00113">
    <property type="entry name" value="ADENYLATE_KINASE"/>
    <property type="match status" value="1"/>
</dbReference>
<name>A0A2R5GSX7_9STRA</name>
<keyword evidence="8" id="KW-1185">Reference proteome</keyword>
<dbReference type="AlphaFoldDB" id="A0A2R5GSX7"/>
<dbReference type="PRINTS" id="PR00094">
    <property type="entry name" value="ADENYLTKNASE"/>
</dbReference>
<evidence type="ECO:0000256" key="5">
    <source>
        <dbReference type="RuleBase" id="RU003330"/>
    </source>
</evidence>
<protein>
    <submittedName>
        <fullName evidence="7">Adenylate kinase</fullName>
    </submittedName>
</protein>
<dbReference type="InterPro" id="IPR033690">
    <property type="entry name" value="Adenylat_kinase_CS"/>
</dbReference>
<accession>A0A2R5GSX7</accession>
<dbReference type="InterPro" id="IPR003409">
    <property type="entry name" value="MORN"/>
</dbReference>
<dbReference type="InterPro" id="IPR006259">
    <property type="entry name" value="Adenyl_kin_sub"/>
</dbReference>
<dbReference type="InParanoid" id="A0A2R5GSX7"/>
<dbReference type="GO" id="GO:0005524">
    <property type="term" value="F:ATP binding"/>
    <property type="evidence" value="ECO:0007669"/>
    <property type="project" value="InterPro"/>
</dbReference>
<organism evidence="7 8">
    <name type="scientific">Hondaea fermentalgiana</name>
    <dbReference type="NCBI Taxonomy" id="2315210"/>
    <lineage>
        <taxon>Eukaryota</taxon>
        <taxon>Sar</taxon>
        <taxon>Stramenopiles</taxon>
        <taxon>Bigyra</taxon>
        <taxon>Labyrinthulomycetes</taxon>
        <taxon>Thraustochytrida</taxon>
        <taxon>Thraustochytriidae</taxon>
        <taxon>Hondaea</taxon>
    </lineage>
</organism>
<dbReference type="Pfam" id="PF00406">
    <property type="entry name" value="ADK"/>
    <property type="match status" value="1"/>
</dbReference>
<evidence type="ECO:0000256" key="6">
    <source>
        <dbReference type="SAM" id="MobiDB-lite"/>
    </source>
</evidence>
<dbReference type="SUPFAM" id="SSF82185">
    <property type="entry name" value="Histone H3 K4-specific methyltransferase SET7/9 N-terminal domain"/>
    <property type="match status" value="1"/>
</dbReference>
<keyword evidence="3" id="KW-0547">Nucleotide-binding</keyword>
<comment type="caution">
    <text evidence="7">The sequence shown here is derived from an EMBL/GenBank/DDBJ whole genome shotgun (WGS) entry which is preliminary data.</text>
</comment>
<feature type="compositionally biased region" description="Acidic residues" evidence="6">
    <location>
        <begin position="176"/>
        <end position="188"/>
    </location>
</feature>
<dbReference type="PANTHER" id="PTHR23359">
    <property type="entry name" value="NUCLEOTIDE KINASE"/>
    <property type="match status" value="1"/>
</dbReference>
<dbReference type="NCBIfam" id="TIGR01351">
    <property type="entry name" value="adk"/>
    <property type="match status" value="1"/>
</dbReference>
<comment type="similarity">
    <text evidence="5">Belongs to the adenylate kinase family.</text>
</comment>
<dbReference type="Gene3D" id="3.40.50.300">
    <property type="entry name" value="P-loop containing nucleotide triphosphate hydrolases"/>
    <property type="match status" value="1"/>
</dbReference>
<evidence type="ECO:0000313" key="7">
    <source>
        <dbReference type="EMBL" id="GBG30984.1"/>
    </source>
</evidence>
<evidence type="ECO:0000256" key="3">
    <source>
        <dbReference type="ARBA" id="ARBA00022741"/>
    </source>
</evidence>
<dbReference type="FunFam" id="3.40.50.300:FF:000106">
    <property type="entry name" value="Adenylate kinase mitochondrial"/>
    <property type="match status" value="1"/>
</dbReference>
<gene>
    <name evidence="7" type="ORF">FCC1311_019621</name>
</gene>
<dbReference type="GO" id="GO:0004017">
    <property type="term" value="F:AMP kinase activity"/>
    <property type="evidence" value="ECO:0007669"/>
    <property type="project" value="InterPro"/>
</dbReference>